<dbReference type="InterPro" id="IPR050834">
    <property type="entry name" value="Glycosyltransf_2"/>
</dbReference>
<proteinExistence type="predicted"/>
<comment type="caution">
    <text evidence="2">The sequence shown here is derived from an EMBL/GenBank/DDBJ whole genome shotgun (WGS) entry which is preliminary data.</text>
</comment>
<feature type="non-terminal residue" evidence="2">
    <location>
        <position position="96"/>
    </location>
</feature>
<sequence>MLSVVVSTFNRQSVYATLSALKQLQVPVEIIVVDDGSQVPVQAGGVRLYRNAENKGLSHCRNKGLELASNDLVAFIDDDALPAKAWSQQLEQSLSG</sequence>
<reference evidence="3" key="1">
    <citation type="journal article" date="2020" name="bioRxiv">
        <title>A rank-normalized archaeal taxonomy based on genome phylogeny resolves widespread incomplete and uneven classifications.</title>
        <authorList>
            <person name="Rinke C."/>
            <person name="Chuvochina M."/>
            <person name="Mussig A.J."/>
            <person name="Chaumeil P.-A."/>
            <person name="Waite D.W."/>
            <person name="Whitman W.B."/>
            <person name="Parks D.H."/>
            <person name="Hugenholtz P."/>
        </authorList>
    </citation>
    <scope>NUCLEOTIDE SEQUENCE [LARGE SCALE GENOMIC DNA]</scope>
</reference>
<organism evidence="2 3">
    <name type="scientific">Candidatus Iainarchaeum sp</name>
    <dbReference type="NCBI Taxonomy" id="3101447"/>
    <lineage>
        <taxon>Archaea</taxon>
        <taxon>Candidatus Iainarchaeota</taxon>
        <taxon>Candidatus Iainarchaeia</taxon>
        <taxon>Candidatus Iainarchaeales</taxon>
        <taxon>Candidatus Iainarchaeaceae</taxon>
        <taxon>Candidatus Iainarchaeum</taxon>
    </lineage>
</organism>
<feature type="domain" description="Glycosyltransferase 2-like" evidence="1">
    <location>
        <begin position="3"/>
        <end position="90"/>
    </location>
</feature>
<evidence type="ECO:0000313" key="3">
    <source>
        <dbReference type="Proteomes" id="UP000564964"/>
    </source>
</evidence>
<gene>
    <name evidence="2" type="ORF">HA252_00485</name>
</gene>
<dbReference type="GO" id="GO:0016740">
    <property type="term" value="F:transferase activity"/>
    <property type="evidence" value="ECO:0007669"/>
    <property type="project" value="UniProtKB-KW"/>
</dbReference>
<dbReference type="Proteomes" id="UP000564964">
    <property type="component" value="Unassembled WGS sequence"/>
</dbReference>
<dbReference type="Pfam" id="PF00535">
    <property type="entry name" value="Glycos_transf_2"/>
    <property type="match status" value="1"/>
</dbReference>
<evidence type="ECO:0000313" key="2">
    <source>
        <dbReference type="EMBL" id="HIH15865.1"/>
    </source>
</evidence>
<dbReference type="EMBL" id="DUGH01000011">
    <property type="protein sequence ID" value="HIH15865.1"/>
    <property type="molecule type" value="Genomic_DNA"/>
</dbReference>
<dbReference type="Gene3D" id="3.90.550.10">
    <property type="entry name" value="Spore Coat Polysaccharide Biosynthesis Protein SpsA, Chain A"/>
    <property type="match status" value="1"/>
</dbReference>
<dbReference type="CDD" id="cd00761">
    <property type="entry name" value="Glyco_tranf_GTA_type"/>
    <property type="match status" value="1"/>
</dbReference>
<keyword evidence="2" id="KW-0808">Transferase</keyword>
<dbReference type="InterPro" id="IPR029044">
    <property type="entry name" value="Nucleotide-diphossugar_trans"/>
</dbReference>
<name>A0A7J4JHI5_9ARCH</name>
<dbReference type="SUPFAM" id="SSF53448">
    <property type="entry name" value="Nucleotide-diphospho-sugar transferases"/>
    <property type="match status" value="1"/>
</dbReference>
<protein>
    <submittedName>
        <fullName evidence="2">Glycosyltransferase family 2 protein</fullName>
    </submittedName>
</protein>
<dbReference type="PANTHER" id="PTHR43685:SF3">
    <property type="entry name" value="SLR2126 PROTEIN"/>
    <property type="match status" value="1"/>
</dbReference>
<evidence type="ECO:0000259" key="1">
    <source>
        <dbReference type="Pfam" id="PF00535"/>
    </source>
</evidence>
<accession>A0A7J4JHI5</accession>
<dbReference type="PANTHER" id="PTHR43685">
    <property type="entry name" value="GLYCOSYLTRANSFERASE"/>
    <property type="match status" value="1"/>
</dbReference>
<dbReference type="InterPro" id="IPR001173">
    <property type="entry name" value="Glyco_trans_2-like"/>
</dbReference>
<dbReference type="AlphaFoldDB" id="A0A7J4JHI5"/>